<gene>
    <name evidence="2" type="ORF">LTR82_003706</name>
</gene>
<reference evidence="2" key="1">
    <citation type="submission" date="2021-12" db="EMBL/GenBank/DDBJ databases">
        <title>Black yeast isolated from Biological Soil Crust.</title>
        <authorList>
            <person name="Kurbessoian T."/>
        </authorList>
    </citation>
    <scope>NUCLEOTIDE SEQUENCE</scope>
    <source>
        <strain evidence="2">CCFEE 5208</strain>
    </source>
</reference>
<sequence>MTPHTPPTPSGGLQIHGTATAMSPMHSSALEAPQKTTTHGSSDTLPESSAQTGMSESSSIKSRPMKSVSPERQAAPVPLHYTPWAVEETLPESFARLASLGPSSTGTESTLLASPQHQSALMRLPEELLLEILSLAVPRSATQLGNLSYNYTRSGTAYHNHEYSRYSLDTVVSRRFHTIAREAFFRTYIHDVQLIYGGVPHGDPQADAQERCDITALRPRRAEIGRLRLHVLGIRLAALQICVRDLLRRLAAFPGLRELELLVETLEHSSRVADNETLLWEEAEKWRGEVAAKRRVKLRVQFECHDRRVIWEGTGERRIVDLTGHAK</sequence>
<dbReference type="AlphaFoldDB" id="A0AAN6FVX5"/>
<feature type="region of interest" description="Disordered" evidence="1">
    <location>
        <begin position="1"/>
        <end position="74"/>
    </location>
</feature>
<evidence type="ECO:0000256" key="1">
    <source>
        <dbReference type="SAM" id="MobiDB-lite"/>
    </source>
</evidence>
<name>A0AAN6FVX5_9PEZI</name>
<evidence type="ECO:0008006" key="4">
    <source>
        <dbReference type="Google" id="ProtNLM"/>
    </source>
</evidence>
<feature type="compositionally biased region" description="Polar residues" evidence="1">
    <location>
        <begin position="34"/>
        <end position="61"/>
    </location>
</feature>
<organism evidence="2 3">
    <name type="scientific">Friedmanniomyces endolithicus</name>
    <dbReference type="NCBI Taxonomy" id="329885"/>
    <lineage>
        <taxon>Eukaryota</taxon>
        <taxon>Fungi</taxon>
        <taxon>Dikarya</taxon>
        <taxon>Ascomycota</taxon>
        <taxon>Pezizomycotina</taxon>
        <taxon>Dothideomycetes</taxon>
        <taxon>Dothideomycetidae</taxon>
        <taxon>Mycosphaerellales</taxon>
        <taxon>Teratosphaeriaceae</taxon>
        <taxon>Friedmanniomyces</taxon>
    </lineage>
</organism>
<protein>
    <recommendedName>
        <fullName evidence="4">F-box domain-containing protein</fullName>
    </recommendedName>
</protein>
<accession>A0AAN6FVX5</accession>
<dbReference type="EMBL" id="JASUXU010000007">
    <property type="protein sequence ID" value="KAK0325423.1"/>
    <property type="molecule type" value="Genomic_DNA"/>
</dbReference>
<evidence type="ECO:0000313" key="2">
    <source>
        <dbReference type="EMBL" id="KAK0325423.1"/>
    </source>
</evidence>
<proteinExistence type="predicted"/>
<evidence type="ECO:0000313" key="3">
    <source>
        <dbReference type="Proteomes" id="UP001168146"/>
    </source>
</evidence>
<dbReference type="Proteomes" id="UP001168146">
    <property type="component" value="Unassembled WGS sequence"/>
</dbReference>
<comment type="caution">
    <text evidence="2">The sequence shown here is derived from an EMBL/GenBank/DDBJ whole genome shotgun (WGS) entry which is preliminary data.</text>
</comment>